<feature type="domain" description="QRICH1-like" evidence="3">
    <location>
        <begin position="159"/>
        <end position="237"/>
    </location>
</feature>
<dbReference type="OrthoDB" id="5957988at2759"/>
<dbReference type="PANTHER" id="PTHR21446:SF13">
    <property type="entry name" value="DUF3504 DOMAIN-CONTAINING PROTEIN"/>
    <property type="match status" value="1"/>
</dbReference>
<dbReference type="GO" id="GO:0015074">
    <property type="term" value="P:DNA integration"/>
    <property type="evidence" value="ECO:0007669"/>
    <property type="project" value="InterPro"/>
</dbReference>
<name>A0A8S3VG36_MYTED</name>
<gene>
    <name evidence="4" type="ORF">MEDL_68320</name>
</gene>
<dbReference type="InterPro" id="IPR013762">
    <property type="entry name" value="Integrase-like_cat_sf"/>
</dbReference>
<dbReference type="InterPro" id="IPR057926">
    <property type="entry name" value="QRICH1_dom"/>
</dbReference>
<dbReference type="InterPro" id="IPR052787">
    <property type="entry name" value="MAVS"/>
</dbReference>
<evidence type="ECO:0008006" key="6">
    <source>
        <dbReference type="Google" id="ProtNLM"/>
    </source>
</evidence>
<dbReference type="Gene3D" id="1.10.443.10">
    <property type="entry name" value="Intergrase catalytic core"/>
    <property type="match status" value="1"/>
</dbReference>
<dbReference type="PANTHER" id="PTHR21446">
    <property type="entry name" value="DUF3504 DOMAIN-CONTAINING PROTEIN"/>
    <property type="match status" value="1"/>
</dbReference>
<organism evidence="4 5">
    <name type="scientific">Mytilus edulis</name>
    <name type="common">Blue mussel</name>
    <dbReference type="NCBI Taxonomy" id="6550"/>
    <lineage>
        <taxon>Eukaryota</taxon>
        <taxon>Metazoa</taxon>
        <taxon>Spiralia</taxon>
        <taxon>Lophotrochozoa</taxon>
        <taxon>Mollusca</taxon>
        <taxon>Bivalvia</taxon>
        <taxon>Autobranchia</taxon>
        <taxon>Pteriomorphia</taxon>
        <taxon>Mytilida</taxon>
        <taxon>Mytiloidea</taxon>
        <taxon>Mytilidae</taxon>
        <taxon>Mytilinae</taxon>
        <taxon>Mytilus</taxon>
    </lineage>
</organism>
<evidence type="ECO:0000259" key="2">
    <source>
        <dbReference type="Pfam" id="PF00589"/>
    </source>
</evidence>
<comment type="caution">
    <text evidence="4">The sequence shown here is derived from an EMBL/GenBank/DDBJ whole genome shotgun (WGS) entry which is preliminary data.</text>
</comment>
<protein>
    <recommendedName>
        <fullName evidence="6">Tyr recombinase domain-containing protein</fullName>
    </recommendedName>
</protein>
<keyword evidence="5" id="KW-1185">Reference proteome</keyword>
<accession>A0A8S3VG36</accession>
<evidence type="ECO:0000256" key="1">
    <source>
        <dbReference type="ARBA" id="ARBA00023172"/>
    </source>
</evidence>
<dbReference type="InterPro" id="IPR002104">
    <property type="entry name" value="Integrase_catalytic"/>
</dbReference>
<proteinExistence type="predicted"/>
<evidence type="ECO:0000313" key="5">
    <source>
        <dbReference type="Proteomes" id="UP000683360"/>
    </source>
</evidence>
<dbReference type="Pfam" id="PF25561">
    <property type="entry name" value="QRICH1"/>
    <property type="match status" value="1"/>
</dbReference>
<dbReference type="Pfam" id="PF00589">
    <property type="entry name" value="Phage_integrase"/>
    <property type="match status" value="1"/>
</dbReference>
<evidence type="ECO:0000313" key="4">
    <source>
        <dbReference type="EMBL" id="CAG2256954.1"/>
    </source>
</evidence>
<dbReference type="AlphaFoldDB" id="A0A8S3VG36"/>
<evidence type="ECO:0000259" key="3">
    <source>
        <dbReference type="Pfam" id="PF25561"/>
    </source>
</evidence>
<reference evidence="4" key="1">
    <citation type="submission" date="2021-03" db="EMBL/GenBank/DDBJ databases">
        <authorList>
            <person name="Bekaert M."/>
        </authorList>
    </citation>
    <scope>NUCLEOTIDE SEQUENCE</scope>
</reference>
<dbReference type="Proteomes" id="UP000683360">
    <property type="component" value="Unassembled WGS sequence"/>
</dbReference>
<feature type="domain" description="Tyr recombinase" evidence="2">
    <location>
        <begin position="341"/>
        <end position="402"/>
    </location>
</feature>
<dbReference type="InterPro" id="IPR011010">
    <property type="entry name" value="DNA_brk_join_enz"/>
</dbReference>
<dbReference type="GO" id="GO:0006310">
    <property type="term" value="P:DNA recombination"/>
    <property type="evidence" value="ECO:0007669"/>
    <property type="project" value="UniProtKB-KW"/>
</dbReference>
<dbReference type="SUPFAM" id="SSF56349">
    <property type="entry name" value="DNA breaking-rejoining enzymes"/>
    <property type="match status" value="1"/>
</dbReference>
<keyword evidence="1" id="KW-0233">DNA recombination</keyword>
<dbReference type="EMBL" id="CAJPWZ010003318">
    <property type="protein sequence ID" value="CAG2256954.1"/>
    <property type="molecule type" value="Genomic_DNA"/>
</dbReference>
<sequence length="463" mass="52152">MKSAFPAALSVCAFQSSEMAAKMEISDIDFLNVIPEWDNSIDDLTLSQTCKDAENENTAFEKLEDLTLSQALDQYEVDFEMDDLPDFELTQVPLTADNIIEELEKAVTENCSENSRYSFVEDIDIDKLVKSTESRNTRKNTTWSVATFNDWRVARMKSNYCAIPELLQFTANDVNQWLSKFVIETRRKDGKPYPPKTLYLLCVGILRFHRENGVHMNFLDEKDCVFYDFRRSLSARMTELTKQGIGTTTKQAEAISEETESTLWEKGLLGSTSSKAIMNTMFFYNSKLFGLRGVDVRGSVRTGKGSDGKLYIIQGQSQQNVQRRPLDKGSIKFGEQSVGVNKLSNIMKTMCAEAGIDGYFTNHSGKRTCATTLYQAGVPEQEIMNRTGHRSVESVRKYKRASSEMLKDISNILEPSESMCKKIKHEDNTEIQNRTENQEISKSAAGGVGSLFTGCVFNFNSGS</sequence>
<dbReference type="GO" id="GO:0003677">
    <property type="term" value="F:DNA binding"/>
    <property type="evidence" value="ECO:0007669"/>
    <property type="project" value="InterPro"/>
</dbReference>